<reference evidence="1 2" key="1">
    <citation type="journal article" date="2023" name="Life. Sci Alliance">
        <title>Evolutionary insights into 3D genome organization and epigenetic landscape of Vigna mungo.</title>
        <authorList>
            <person name="Junaid A."/>
            <person name="Singh B."/>
            <person name="Bhatia S."/>
        </authorList>
    </citation>
    <scope>NUCLEOTIDE SEQUENCE [LARGE SCALE GENOMIC DNA]</scope>
    <source>
        <strain evidence="1">Urdbean</strain>
    </source>
</reference>
<proteinExistence type="predicted"/>
<name>A0AAQ3PA40_VIGMU</name>
<organism evidence="1 2">
    <name type="scientific">Vigna mungo</name>
    <name type="common">Black gram</name>
    <name type="synonym">Phaseolus mungo</name>
    <dbReference type="NCBI Taxonomy" id="3915"/>
    <lineage>
        <taxon>Eukaryota</taxon>
        <taxon>Viridiplantae</taxon>
        <taxon>Streptophyta</taxon>
        <taxon>Embryophyta</taxon>
        <taxon>Tracheophyta</taxon>
        <taxon>Spermatophyta</taxon>
        <taxon>Magnoliopsida</taxon>
        <taxon>eudicotyledons</taxon>
        <taxon>Gunneridae</taxon>
        <taxon>Pentapetalae</taxon>
        <taxon>rosids</taxon>
        <taxon>fabids</taxon>
        <taxon>Fabales</taxon>
        <taxon>Fabaceae</taxon>
        <taxon>Papilionoideae</taxon>
        <taxon>50 kb inversion clade</taxon>
        <taxon>NPAAA clade</taxon>
        <taxon>indigoferoid/millettioid clade</taxon>
        <taxon>Phaseoleae</taxon>
        <taxon>Vigna</taxon>
    </lineage>
</organism>
<evidence type="ECO:0000313" key="1">
    <source>
        <dbReference type="EMBL" id="WVZ24690.1"/>
    </source>
</evidence>
<sequence>MAGSSSSSIDMPELPPNFNILVIDTDCKVLELIEKSCNENSHQVMSEDNSHPSQEKAITLGVCHYWVKPFLDYTYMFERNLLSLSMIRHHFHCRRIKKNIDSLEDDEISETSYSSDGEAEADD</sequence>
<gene>
    <name evidence="1" type="ORF">V8G54_003234</name>
</gene>
<dbReference type="AlphaFoldDB" id="A0AAQ3PA40"/>
<accession>A0AAQ3PA40</accession>
<keyword evidence="2" id="KW-1185">Reference proteome</keyword>
<protein>
    <submittedName>
        <fullName evidence="1">Uncharacterized protein</fullName>
    </submittedName>
</protein>
<dbReference type="Proteomes" id="UP001374535">
    <property type="component" value="Chromosome 1"/>
</dbReference>
<dbReference type="EMBL" id="CP144700">
    <property type="protein sequence ID" value="WVZ24690.1"/>
    <property type="molecule type" value="Genomic_DNA"/>
</dbReference>
<evidence type="ECO:0000313" key="2">
    <source>
        <dbReference type="Proteomes" id="UP001374535"/>
    </source>
</evidence>